<organism evidence="1 2">
    <name type="scientific">Candidatus Pullibacteroides excrementavium</name>
    <dbReference type="NCBI Taxonomy" id="2840905"/>
    <lineage>
        <taxon>Bacteria</taxon>
        <taxon>Pseudomonadati</taxon>
        <taxon>Bacteroidota</taxon>
        <taxon>Bacteroidia</taxon>
        <taxon>Bacteroidales</taxon>
        <taxon>Candidatus Pullibacteroides</taxon>
    </lineage>
</organism>
<evidence type="ECO:0000313" key="2">
    <source>
        <dbReference type="Proteomes" id="UP000823612"/>
    </source>
</evidence>
<gene>
    <name evidence="1" type="ORF">IAB08_01675</name>
</gene>
<dbReference type="AlphaFoldDB" id="A0A9D9DQW4"/>
<protein>
    <submittedName>
        <fullName evidence="1">Uncharacterized protein</fullName>
    </submittedName>
</protein>
<dbReference type="EMBL" id="JADIMZ010000024">
    <property type="protein sequence ID" value="MBO8431988.1"/>
    <property type="molecule type" value="Genomic_DNA"/>
</dbReference>
<accession>A0A9D9DQW4</accession>
<dbReference type="Proteomes" id="UP000823612">
    <property type="component" value="Unassembled WGS sequence"/>
</dbReference>
<proteinExistence type="predicted"/>
<evidence type="ECO:0000313" key="1">
    <source>
        <dbReference type="EMBL" id="MBO8431988.1"/>
    </source>
</evidence>
<reference evidence="1" key="1">
    <citation type="submission" date="2020-10" db="EMBL/GenBank/DDBJ databases">
        <authorList>
            <person name="Gilroy R."/>
        </authorList>
    </citation>
    <scope>NUCLEOTIDE SEQUENCE</scope>
    <source>
        <strain evidence="1">2889</strain>
    </source>
</reference>
<sequence length="167" mass="19302">MKGLKLAFSDSDYVAEEEIKVIAIQAPGIPSYTLVHFLNKRLSWDLRHTGQCYYPGSAPAFSGDLFNYVMEVDRVQCFLLPNRDERSCWVTEVPDVDYWMVLTGGGLDVFDWKGLVDEVSGIGMIFYVNLYPWRVEGRRPAKNGQVFGRFQEFYMDMDEQGLLQRFD</sequence>
<comment type="caution">
    <text evidence="1">The sequence shown here is derived from an EMBL/GenBank/DDBJ whole genome shotgun (WGS) entry which is preliminary data.</text>
</comment>
<reference evidence="1" key="2">
    <citation type="journal article" date="2021" name="PeerJ">
        <title>Extensive microbial diversity within the chicken gut microbiome revealed by metagenomics and culture.</title>
        <authorList>
            <person name="Gilroy R."/>
            <person name="Ravi A."/>
            <person name="Getino M."/>
            <person name="Pursley I."/>
            <person name="Horton D.L."/>
            <person name="Alikhan N.F."/>
            <person name="Baker D."/>
            <person name="Gharbi K."/>
            <person name="Hall N."/>
            <person name="Watson M."/>
            <person name="Adriaenssens E.M."/>
            <person name="Foster-Nyarko E."/>
            <person name="Jarju S."/>
            <person name="Secka A."/>
            <person name="Antonio M."/>
            <person name="Oren A."/>
            <person name="Chaudhuri R.R."/>
            <person name="La Ragione R."/>
            <person name="Hildebrand F."/>
            <person name="Pallen M.J."/>
        </authorList>
    </citation>
    <scope>NUCLEOTIDE SEQUENCE</scope>
    <source>
        <strain evidence="1">2889</strain>
    </source>
</reference>
<name>A0A9D9DQW4_9BACT</name>